<organism evidence="1 2">
    <name type="scientific">Hyalomma asiaticum</name>
    <name type="common">Tick</name>
    <dbReference type="NCBI Taxonomy" id="266040"/>
    <lineage>
        <taxon>Eukaryota</taxon>
        <taxon>Metazoa</taxon>
        <taxon>Ecdysozoa</taxon>
        <taxon>Arthropoda</taxon>
        <taxon>Chelicerata</taxon>
        <taxon>Arachnida</taxon>
        <taxon>Acari</taxon>
        <taxon>Parasitiformes</taxon>
        <taxon>Ixodida</taxon>
        <taxon>Ixodoidea</taxon>
        <taxon>Ixodidae</taxon>
        <taxon>Hyalomminae</taxon>
        <taxon>Hyalomma</taxon>
    </lineage>
</organism>
<evidence type="ECO:0000313" key="2">
    <source>
        <dbReference type="Proteomes" id="UP000821845"/>
    </source>
</evidence>
<accession>A0ACB7SMN9</accession>
<reference evidence="1" key="1">
    <citation type="submission" date="2020-05" db="EMBL/GenBank/DDBJ databases">
        <title>Large-scale comparative analyses of tick genomes elucidate their genetic diversity and vector capacities.</title>
        <authorList>
            <person name="Jia N."/>
            <person name="Wang J."/>
            <person name="Shi W."/>
            <person name="Du L."/>
            <person name="Sun Y."/>
            <person name="Zhan W."/>
            <person name="Jiang J."/>
            <person name="Wang Q."/>
            <person name="Zhang B."/>
            <person name="Ji P."/>
            <person name="Sakyi L.B."/>
            <person name="Cui X."/>
            <person name="Yuan T."/>
            <person name="Jiang B."/>
            <person name="Yang W."/>
            <person name="Lam T.T.-Y."/>
            <person name="Chang Q."/>
            <person name="Ding S."/>
            <person name="Wang X."/>
            <person name="Zhu J."/>
            <person name="Ruan X."/>
            <person name="Zhao L."/>
            <person name="Wei J."/>
            <person name="Que T."/>
            <person name="Du C."/>
            <person name="Cheng J."/>
            <person name="Dai P."/>
            <person name="Han X."/>
            <person name="Huang E."/>
            <person name="Gao Y."/>
            <person name="Liu J."/>
            <person name="Shao H."/>
            <person name="Ye R."/>
            <person name="Li L."/>
            <person name="Wei W."/>
            <person name="Wang X."/>
            <person name="Wang C."/>
            <person name="Yang T."/>
            <person name="Huo Q."/>
            <person name="Li W."/>
            <person name="Guo W."/>
            <person name="Chen H."/>
            <person name="Zhou L."/>
            <person name="Ni X."/>
            <person name="Tian J."/>
            <person name="Zhou Y."/>
            <person name="Sheng Y."/>
            <person name="Liu T."/>
            <person name="Pan Y."/>
            <person name="Xia L."/>
            <person name="Li J."/>
            <person name="Zhao F."/>
            <person name="Cao W."/>
        </authorList>
    </citation>
    <scope>NUCLEOTIDE SEQUENCE</scope>
    <source>
        <strain evidence="1">Hyas-2018</strain>
    </source>
</reference>
<name>A0ACB7SMN9_HYAAI</name>
<comment type="caution">
    <text evidence="1">The sequence shown here is derived from an EMBL/GenBank/DDBJ whole genome shotgun (WGS) entry which is preliminary data.</text>
</comment>
<sequence>MVKTELQRRSLSTTGSKEELINRLSFDTVQELPPNHEARAATSAPFPTVPALMTSFPAMPKFTSDPAENMRHMAAFLYQDMAVMMATIASHASPVHATTLLDLSASLPTFNGSDTPTFKHWIEELERSQRLARWEGSTLLAIVQGKLCGVVADWHASTG</sequence>
<protein>
    <submittedName>
        <fullName evidence="1">Uncharacterized protein</fullName>
    </submittedName>
</protein>
<keyword evidence="2" id="KW-1185">Reference proteome</keyword>
<evidence type="ECO:0000313" key="1">
    <source>
        <dbReference type="EMBL" id="KAH6935189.1"/>
    </source>
</evidence>
<dbReference type="EMBL" id="CM023483">
    <property type="protein sequence ID" value="KAH6935189.1"/>
    <property type="molecule type" value="Genomic_DNA"/>
</dbReference>
<proteinExistence type="predicted"/>
<dbReference type="Proteomes" id="UP000821845">
    <property type="component" value="Chromosome 3"/>
</dbReference>
<gene>
    <name evidence="1" type="ORF">HPB50_004377</name>
</gene>